<keyword evidence="1" id="KW-0802">TPR repeat</keyword>
<accession>A0ABS6X9X1</accession>
<proteinExistence type="predicted"/>
<dbReference type="SMART" id="SM00028">
    <property type="entry name" value="TPR"/>
    <property type="match status" value="2"/>
</dbReference>
<dbReference type="Gene3D" id="1.25.40.10">
    <property type="entry name" value="Tetratricopeptide repeat domain"/>
    <property type="match status" value="1"/>
</dbReference>
<dbReference type="PROSITE" id="PS50005">
    <property type="entry name" value="TPR"/>
    <property type="match status" value="1"/>
</dbReference>
<keyword evidence="2" id="KW-0732">Signal</keyword>
<comment type="caution">
    <text evidence="3">The sequence shown here is derived from an EMBL/GenBank/DDBJ whole genome shotgun (WGS) entry which is preliminary data.</text>
</comment>
<sequence>MKQTITLIIFLALTSLCSAQTFQADFNRYCQENDTLKQRETLLKWEKANPKDPELFTSYFNYYFLKSREEVVSLTTTQPKGESLVLSDNTNKAAGYMASEVVFNSSTFKKGLEKIDEGIKLYPDRLDMRFGKIYALGQAGDWQNFTDEIVTAIQYSKENHNQWTWTNNEKRPDGKDFFLSSLQNYQLQLYNTGDDELLINMRTIATEILKLYPDHIESLSNLSVTYLLTGEHDKGIAPLLQAEKLNPKDAIVLANIAQGYRLKGDKKKAIEYYDKVIRYADDAEMISVSKRHIEKLK</sequence>
<evidence type="ECO:0000256" key="1">
    <source>
        <dbReference type="PROSITE-ProRule" id="PRU00339"/>
    </source>
</evidence>
<dbReference type="EMBL" id="JAHWXQ010000001">
    <property type="protein sequence ID" value="MBW3364676.1"/>
    <property type="molecule type" value="Genomic_DNA"/>
</dbReference>
<keyword evidence="4" id="KW-1185">Reference proteome</keyword>
<dbReference type="InterPro" id="IPR011990">
    <property type="entry name" value="TPR-like_helical_dom_sf"/>
</dbReference>
<feature type="repeat" description="TPR" evidence="1">
    <location>
        <begin position="250"/>
        <end position="283"/>
    </location>
</feature>
<reference evidence="3 4" key="1">
    <citation type="submission" date="2021-07" db="EMBL/GenBank/DDBJ databases">
        <authorList>
            <person name="Kim M.K."/>
        </authorList>
    </citation>
    <scope>NUCLEOTIDE SEQUENCE [LARGE SCALE GENOMIC DNA]</scope>
    <source>
        <strain evidence="3 4">HLY7-15</strain>
    </source>
</reference>
<feature type="signal peptide" evidence="2">
    <location>
        <begin position="1"/>
        <end position="24"/>
    </location>
</feature>
<evidence type="ECO:0000256" key="2">
    <source>
        <dbReference type="SAM" id="SignalP"/>
    </source>
</evidence>
<organism evidence="3 4">
    <name type="scientific">Pontibacter populi</name>
    <dbReference type="NCBI Taxonomy" id="890055"/>
    <lineage>
        <taxon>Bacteria</taxon>
        <taxon>Pseudomonadati</taxon>
        <taxon>Bacteroidota</taxon>
        <taxon>Cytophagia</taxon>
        <taxon>Cytophagales</taxon>
        <taxon>Hymenobacteraceae</taxon>
        <taxon>Pontibacter</taxon>
    </lineage>
</organism>
<dbReference type="Pfam" id="PF13181">
    <property type="entry name" value="TPR_8"/>
    <property type="match status" value="1"/>
</dbReference>
<name>A0ABS6X9X1_9BACT</name>
<protein>
    <submittedName>
        <fullName evidence="3">Tetratricopeptide repeat protein</fullName>
    </submittedName>
</protein>
<dbReference type="RefSeq" id="WP_199109144.1">
    <property type="nucleotide sequence ID" value="NZ_JAHWXQ010000001.1"/>
</dbReference>
<feature type="chain" id="PRO_5047369716" evidence="2">
    <location>
        <begin position="25"/>
        <end position="297"/>
    </location>
</feature>
<evidence type="ECO:0000313" key="3">
    <source>
        <dbReference type="EMBL" id="MBW3364676.1"/>
    </source>
</evidence>
<dbReference type="InterPro" id="IPR019734">
    <property type="entry name" value="TPR_rpt"/>
</dbReference>
<dbReference type="Proteomes" id="UP000774935">
    <property type="component" value="Unassembled WGS sequence"/>
</dbReference>
<dbReference type="SUPFAM" id="SSF48452">
    <property type="entry name" value="TPR-like"/>
    <property type="match status" value="1"/>
</dbReference>
<evidence type="ECO:0000313" key="4">
    <source>
        <dbReference type="Proteomes" id="UP000774935"/>
    </source>
</evidence>
<gene>
    <name evidence="3" type="ORF">KYK27_06455</name>
</gene>